<sequence>MAPSPDSDPLVLGADEPICPYTGLRTFTEEEAIYFRGREGHVGKCLALLAAERFVMITGASGDGKSSLVFAGLLPEVRAGFVRARHGTWAVATFRPERSPLHNLARALAPALGLPDQVSSVETELQQGFSALVQLYQTSALNPPAPDPALPAADQRRQQRQAANLLLVVDQFEEFFTNPENYEGDAPNAAAQTTVNLLLETARLAREQQLPLYIVCTMRSDFVGQCAEFRGLIEQVGASQYFVPRLLRHEFAQVIRDPALLSGNRISERLVQRLLLDTDQGQDQLPVLQHALRRIWLAADEGREQMDLLHYAMVGGLSDELPPADRPRFEAWKATLPPAERGFLLDNPGLRNVLDAHANQLHFEANDLYNRDFAPPLPPGTAERVIEQTFRVLTRTDGQRVVRNRLTGAQITAIIDDPLLPWPVICRILRPFRRPDSTFLSPFLSEDEDDRAVLPPDAVLDISHESLIRNWQHLSAWSKTEAQNVRIAANLLQEAARWQASDESVGFLLPIGLYTFFAQWVAAKGGLTAWLAYYYQTGSDPAQRLAHAEELRALLARYLQKSKNRLWAQLQLARYGVRRLLLAVLLPLVLGGLAWTAWQWRQRQDDYVAYNIVEQRAPLLTSSYVPVREKALFVLAADRLGGMAYTPWLGGRAAADYAFPRMLDALHNDTLALNIELGMFSAVDRGGLSFDSVERENPIILRLLHDLTHRLDQAGGLTQLPAGPPAPGPQQRALAVLTARAVMALTYYQLNSEQQRTGLPAPPAARAAEMARLLATRARLLERLRAYVAQEVRTAAGAPPSPVALSFCLRVLLGQGTFAPAQLAFLEGMNPYGTAAARAQFQRLYSPTYYLYDERGAYTGNSGGYLTAAIVLAALRQPAQVQQCLAQLKNDAVNIREIDGAFVLLPYLVKYELLTPTNVYPLLNACSQVGNFSLNEAYSALVYSLLSVRPVNRSHDVSQPYSPVTLNQVDVVRLGGVNPAVLNIDRVSFSIPLASRDKAWQAVLAATPVVADHATIFTVSSLGQADILRVKVVMSENKLPPGLNYLRYLFMSAFAAPLYATYLQEFKHQPAEAARTFARAAAEIEQLNSLLDKLAAPRQKGQEGPIFRLGISPWHWNLGPNQSTQVRAIAEGEDPIAFLRQPSRPKTRDFGGFYTCPFDAFFAYEVRQLAASPNPLRGEIDQLDSLAFVEAVFPDRYSRTRTRSLWAEAMSRPPQFQPNLVWLRAVARYQMPGDTLRRRRNAVLLTVSEALQDTAKLQRIRLTPALRRFLQEVDRQPRFCHDLLLVLFSDLAAALAHAGRTPEAFALAKQLDLWDEDPTQLRVAEQVLLTGRSVRPAQADSFLLSYGERIRLSPQTTPLNAFALFYSRSYLTTPHAGQLRDIVNRLAEEVNAPSLFCERAIGYTLAGQSHLAVREAPTYLPEQQRQMYFNNILVSLAHLHTQSHADGWHEYDHTMICGPIPGTPDYIGPMY</sequence>
<dbReference type="Proteomes" id="UP000618931">
    <property type="component" value="Unassembled WGS sequence"/>
</dbReference>
<dbReference type="InterPro" id="IPR049052">
    <property type="entry name" value="nSTAND1"/>
</dbReference>
<feature type="domain" description="Novel STAND NTPase 1" evidence="1">
    <location>
        <begin position="458"/>
        <end position="503"/>
    </location>
</feature>
<dbReference type="EMBL" id="JADQDM010000008">
    <property type="protein sequence ID" value="MBF9222687.1"/>
    <property type="molecule type" value="Genomic_DNA"/>
</dbReference>
<feature type="domain" description="Novel STAND NTPase 1" evidence="1">
    <location>
        <begin position="20"/>
        <end position="320"/>
    </location>
</feature>
<protein>
    <recommendedName>
        <fullName evidence="1">Novel STAND NTPase 1 domain-containing protein</fullName>
    </recommendedName>
</protein>
<accession>A0ABS0I6T4</accession>
<dbReference type="Pfam" id="PF20703">
    <property type="entry name" value="nSTAND1"/>
    <property type="match status" value="2"/>
</dbReference>
<comment type="caution">
    <text evidence="2">The sequence shown here is derived from an EMBL/GenBank/DDBJ whole genome shotgun (WGS) entry which is preliminary data.</text>
</comment>
<name>A0ABS0I6T4_9BACT</name>
<keyword evidence="3" id="KW-1185">Reference proteome</keyword>
<evidence type="ECO:0000313" key="2">
    <source>
        <dbReference type="EMBL" id="MBF9222687.1"/>
    </source>
</evidence>
<proteinExistence type="predicted"/>
<dbReference type="RefSeq" id="WP_196294131.1">
    <property type="nucleotide sequence ID" value="NZ_JADQDM010000008.1"/>
</dbReference>
<gene>
    <name evidence="2" type="ORF">I2H31_16405</name>
</gene>
<evidence type="ECO:0000259" key="1">
    <source>
        <dbReference type="Pfam" id="PF20703"/>
    </source>
</evidence>
<reference evidence="2 3" key="1">
    <citation type="submission" date="2020-11" db="EMBL/GenBank/DDBJ databases">
        <authorList>
            <person name="Kim M.K."/>
        </authorList>
    </citation>
    <scope>NUCLEOTIDE SEQUENCE [LARGE SCALE GENOMIC DNA]</scope>
    <source>
        <strain evidence="2 3">BT662</strain>
    </source>
</reference>
<organism evidence="2 3">
    <name type="scientific">Hymenobacter ruricola</name>
    <dbReference type="NCBI Taxonomy" id="2791023"/>
    <lineage>
        <taxon>Bacteria</taxon>
        <taxon>Pseudomonadati</taxon>
        <taxon>Bacteroidota</taxon>
        <taxon>Cytophagia</taxon>
        <taxon>Cytophagales</taxon>
        <taxon>Hymenobacteraceae</taxon>
        <taxon>Hymenobacter</taxon>
    </lineage>
</organism>
<evidence type="ECO:0000313" key="3">
    <source>
        <dbReference type="Proteomes" id="UP000618931"/>
    </source>
</evidence>